<keyword evidence="7 12" id="KW-0256">Endoplasmic reticulum</keyword>
<evidence type="ECO:0000256" key="3">
    <source>
        <dbReference type="ARBA" id="ARBA00005189"/>
    </source>
</evidence>
<name>A0A9Q0YED1_HOLLE</name>
<feature type="transmembrane region" description="Helical" evidence="12">
    <location>
        <begin position="189"/>
        <end position="209"/>
    </location>
</feature>
<dbReference type="GO" id="GO:0005789">
    <property type="term" value="C:endoplasmic reticulum membrane"/>
    <property type="evidence" value="ECO:0007669"/>
    <property type="project" value="UniProtKB-SubCell"/>
</dbReference>
<keyword evidence="8 12" id="KW-1133">Transmembrane helix</keyword>
<evidence type="ECO:0000256" key="10">
    <source>
        <dbReference type="ARBA" id="ARBA00023136"/>
    </source>
</evidence>
<comment type="function">
    <text evidence="12">Catalyzes a base-exchange reaction in which the polar head group of phosphatidylethanolamine (PE) is replaced by L-serine.</text>
</comment>
<accession>A0A9Q0YED1</accession>
<evidence type="ECO:0000256" key="9">
    <source>
        <dbReference type="ARBA" id="ARBA00023098"/>
    </source>
</evidence>
<evidence type="ECO:0000313" key="14">
    <source>
        <dbReference type="EMBL" id="KAJ8020830.1"/>
    </source>
</evidence>
<keyword evidence="9 12" id="KW-0443">Lipid metabolism</keyword>
<dbReference type="PANTHER" id="PTHR15362">
    <property type="entry name" value="PHOSPHATIDYLINOSITOL SYNTHASE"/>
    <property type="match status" value="1"/>
</dbReference>
<keyword evidence="12" id="KW-0444">Lipid biosynthesis</keyword>
<dbReference type="Proteomes" id="UP001152320">
    <property type="component" value="Chromosome 22"/>
</dbReference>
<keyword evidence="11 12" id="KW-1208">Phospholipid metabolism</keyword>
<comment type="pathway">
    <text evidence="2 12">Phospholipid metabolism; phosphatidylserine biosynthesis.</text>
</comment>
<comment type="catalytic activity">
    <reaction evidence="12">
        <text>a 1,2-diacyl-sn-glycero-3-phosphoethanolamine + L-serine = a 1,2-diacyl-sn-glycero-3-phospho-L-serine + ethanolamine</text>
        <dbReference type="Rhea" id="RHEA:27606"/>
        <dbReference type="ChEBI" id="CHEBI:33384"/>
        <dbReference type="ChEBI" id="CHEBI:57262"/>
        <dbReference type="ChEBI" id="CHEBI:57603"/>
        <dbReference type="ChEBI" id="CHEBI:64612"/>
        <dbReference type="EC" id="2.7.8.29"/>
    </reaction>
</comment>
<feature type="transmembrane region" description="Helical" evidence="12">
    <location>
        <begin position="103"/>
        <end position="123"/>
    </location>
</feature>
<dbReference type="EC" id="2.7.8.29" evidence="12"/>
<sequence>MLFDRKMATKSVRNQAEFEKAHFRDINEQEVEDITLEFFYKPHTLTLLGVAIATTLYFAFTRTSEHSSEQNVSTGLCCVVFFFLIIGLLTFPNGPFTRPHPAIWRVVFGISVMYMLLLVFILFQSYKDVRKMLFWAFPDLETYDPIEKEYAVNCSDINFERIWGHMDWFAFCHFGGWALKAMLMRHFGILWTISIMWEITEFFFIHLLPNFAECWWDALVLDVLICNGLGIYVGMKVADWLEIRNYHWDSIKDIKTTSGKIKRAVLQFTPVSWTHVRWLDPESSFMRVIAIFIMMLVTQIAELNTFFLKHIFLFPSDHLAGIIRMAIICAVVAPTIRQYYTYVTDPMCKRVGTQLWVFTAITLLEFINCIKHGHDVFAQTVFTNVILWLLVQMGMVLICLYFLWFFFTEQRKKRANATAVESDSSEADYIYSNTISQNTRSASRRRRKNSSTGKGEMVARYVQD</sequence>
<feature type="transmembrane region" description="Helical" evidence="12">
    <location>
        <begin position="72"/>
        <end position="91"/>
    </location>
</feature>
<feature type="transmembrane region" description="Helical" evidence="12">
    <location>
        <begin position="355"/>
        <end position="373"/>
    </location>
</feature>
<dbReference type="GO" id="GO:0106245">
    <property type="term" value="F:L-serine-phosphatidylethanolamine phosphatidyltransferase activity"/>
    <property type="evidence" value="ECO:0007669"/>
    <property type="project" value="UniProtKB-UniRule"/>
</dbReference>
<evidence type="ECO:0000256" key="4">
    <source>
        <dbReference type="ARBA" id="ARBA00008671"/>
    </source>
</evidence>
<evidence type="ECO:0000256" key="12">
    <source>
        <dbReference type="RuleBase" id="RU368094"/>
    </source>
</evidence>
<feature type="transmembrane region" description="Helical" evidence="12">
    <location>
        <begin position="385"/>
        <end position="407"/>
    </location>
</feature>
<comment type="similarity">
    <text evidence="4 12">Belongs to the phosphatidyl serine synthase family.</text>
</comment>
<evidence type="ECO:0000313" key="15">
    <source>
        <dbReference type="Proteomes" id="UP001152320"/>
    </source>
</evidence>
<dbReference type="AlphaFoldDB" id="A0A9Q0YED1"/>
<dbReference type="PANTHER" id="PTHR15362:SF15">
    <property type="entry name" value="PHOSPHATIDYLSERINE SYNTHASE 1"/>
    <property type="match status" value="1"/>
</dbReference>
<feature type="transmembrane region" description="Helical" evidence="12">
    <location>
        <begin position="215"/>
        <end position="235"/>
    </location>
</feature>
<keyword evidence="15" id="KW-1185">Reference proteome</keyword>
<comment type="pathway">
    <text evidence="3">Lipid metabolism.</text>
</comment>
<feature type="transmembrane region" description="Helical" evidence="12">
    <location>
        <begin position="284"/>
        <end position="301"/>
    </location>
</feature>
<dbReference type="InterPro" id="IPR004277">
    <property type="entry name" value="PSS"/>
</dbReference>
<feature type="transmembrane region" description="Helical" evidence="12">
    <location>
        <begin position="43"/>
        <end position="60"/>
    </location>
</feature>
<keyword evidence="5 12" id="KW-0808">Transferase</keyword>
<evidence type="ECO:0000256" key="1">
    <source>
        <dbReference type="ARBA" id="ARBA00004477"/>
    </source>
</evidence>
<keyword evidence="10 12" id="KW-0472">Membrane</keyword>
<protein>
    <recommendedName>
        <fullName evidence="12">Phosphatidylserine synthase</fullName>
        <ecNumber evidence="12">2.7.8.29</ecNumber>
    </recommendedName>
    <alternativeName>
        <fullName evidence="12">Serine-exchange enzyme</fullName>
    </alternativeName>
</protein>
<feature type="transmembrane region" description="Helical" evidence="12">
    <location>
        <begin position="321"/>
        <end position="343"/>
    </location>
</feature>
<comment type="subcellular location">
    <subcellularLocation>
        <location evidence="1 12">Endoplasmic reticulum membrane</location>
        <topology evidence="1 12">Multi-pass membrane protein</topology>
    </subcellularLocation>
</comment>
<keyword evidence="6 12" id="KW-0812">Transmembrane</keyword>
<evidence type="ECO:0000256" key="11">
    <source>
        <dbReference type="ARBA" id="ARBA00023264"/>
    </source>
</evidence>
<reference evidence="14" key="1">
    <citation type="submission" date="2021-10" db="EMBL/GenBank/DDBJ databases">
        <title>Tropical sea cucumber genome reveals ecological adaptation and Cuvierian tubules defense mechanism.</title>
        <authorList>
            <person name="Chen T."/>
        </authorList>
    </citation>
    <scope>NUCLEOTIDE SEQUENCE</scope>
    <source>
        <strain evidence="14">Nanhai2018</strain>
        <tissue evidence="14">Muscle</tissue>
    </source>
</reference>
<evidence type="ECO:0000256" key="5">
    <source>
        <dbReference type="ARBA" id="ARBA00022679"/>
    </source>
</evidence>
<dbReference type="OrthoDB" id="10265393at2759"/>
<keyword evidence="12" id="KW-0594">Phospholipid biosynthesis</keyword>
<evidence type="ECO:0000256" key="7">
    <source>
        <dbReference type="ARBA" id="ARBA00022824"/>
    </source>
</evidence>
<dbReference type="Pfam" id="PF03034">
    <property type="entry name" value="PSS"/>
    <property type="match status" value="1"/>
</dbReference>
<dbReference type="GO" id="GO:0006659">
    <property type="term" value="P:phosphatidylserine biosynthetic process"/>
    <property type="evidence" value="ECO:0007669"/>
    <property type="project" value="UniProtKB-UniRule"/>
</dbReference>
<feature type="region of interest" description="Disordered" evidence="13">
    <location>
        <begin position="437"/>
        <end position="464"/>
    </location>
</feature>
<dbReference type="EMBL" id="JAIZAY010000022">
    <property type="protein sequence ID" value="KAJ8020830.1"/>
    <property type="molecule type" value="Genomic_DNA"/>
</dbReference>
<evidence type="ECO:0000256" key="6">
    <source>
        <dbReference type="ARBA" id="ARBA00022692"/>
    </source>
</evidence>
<evidence type="ECO:0000256" key="8">
    <source>
        <dbReference type="ARBA" id="ARBA00022989"/>
    </source>
</evidence>
<organism evidence="14 15">
    <name type="scientific">Holothuria leucospilota</name>
    <name type="common">Black long sea cucumber</name>
    <name type="synonym">Mertensiothuria leucospilota</name>
    <dbReference type="NCBI Taxonomy" id="206669"/>
    <lineage>
        <taxon>Eukaryota</taxon>
        <taxon>Metazoa</taxon>
        <taxon>Echinodermata</taxon>
        <taxon>Eleutherozoa</taxon>
        <taxon>Echinozoa</taxon>
        <taxon>Holothuroidea</taxon>
        <taxon>Aspidochirotacea</taxon>
        <taxon>Aspidochirotida</taxon>
        <taxon>Holothuriidae</taxon>
        <taxon>Holothuria</taxon>
    </lineage>
</organism>
<evidence type="ECO:0000256" key="2">
    <source>
        <dbReference type="ARBA" id="ARBA00004916"/>
    </source>
</evidence>
<evidence type="ECO:0000256" key="13">
    <source>
        <dbReference type="SAM" id="MobiDB-lite"/>
    </source>
</evidence>
<gene>
    <name evidence="14" type="ORF">HOLleu_40528</name>
</gene>
<comment type="caution">
    <text evidence="14">The sequence shown here is derived from an EMBL/GenBank/DDBJ whole genome shotgun (WGS) entry which is preliminary data.</text>
</comment>
<proteinExistence type="inferred from homology"/>